<dbReference type="EMBL" id="AYXY01000022">
    <property type="protein sequence ID" value="ETN94952.1"/>
    <property type="molecule type" value="Genomic_DNA"/>
</dbReference>
<dbReference type="Proteomes" id="UP000018850">
    <property type="component" value="Unassembled WGS sequence"/>
</dbReference>
<sequence length="42" mass="4917">MRTLKNTSIEFIFISNGKDTKEVGSLILHLYEHLIHRTFISL</sequence>
<proteinExistence type="predicted"/>
<name>W2UNN2_9FLAO</name>
<reference evidence="2" key="1">
    <citation type="submission" date="2013-11" db="EMBL/GenBank/DDBJ databases">
        <title>Draft genome sequence from a member of Zhouia, isolated tidal flat.</title>
        <authorList>
            <person name="Jin H."/>
            <person name="Jeon C.O."/>
        </authorList>
    </citation>
    <scope>NUCLEOTIDE SEQUENCE [LARGE SCALE GENOMIC DNA]</scope>
    <source>
        <strain evidence="2">AD3</strain>
    </source>
</reference>
<protein>
    <submittedName>
        <fullName evidence="1">Uncharacterized protein</fullName>
    </submittedName>
</protein>
<evidence type="ECO:0000313" key="2">
    <source>
        <dbReference type="Proteomes" id="UP000018850"/>
    </source>
</evidence>
<evidence type="ECO:0000313" key="1">
    <source>
        <dbReference type="EMBL" id="ETN94952.1"/>
    </source>
</evidence>
<keyword evidence="2" id="KW-1185">Reference proteome</keyword>
<comment type="caution">
    <text evidence="1">The sequence shown here is derived from an EMBL/GenBank/DDBJ whole genome shotgun (WGS) entry which is preliminary data.</text>
</comment>
<reference evidence="1 2" key="2">
    <citation type="journal article" date="2016" name="Genome Announc.">
        <title>Draft Genome Sequence of Zhouia amylolytica AD3, Isolated from Tidal Flat Sediment.</title>
        <authorList>
            <person name="Jia B."/>
            <person name="Jin H.M."/>
            <person name="Lee H.J."/>
            <person name="Jeon C.O."/>
        </authorList>
    </citation>
    <scope>NUCLEOTIDE SEQUENCE [LARGE SCALE GENOMIC DNA]</scope>
    <source>
        <strain evidence="1 2">AD3</strain>
    </source>
</reference>
<dbReference type="AlphaFoldDB" id="W2UNN2"/>
<gene>
    <name evidence="1" type="ORF">P278_21090</name>
</gene>
<accession>W2UNN2</accession>
<organism evidence="1 2">
    <name type="scientific">Zhouia amylolytica AD3</name>
    <dbReference type="NCBI Taxonomy" id="1286632"/>
    <lineage>
        <taxon>Bacteria</taxon>
        <taxon>Pseudomonadati</taxon>
        <taxon>Bacteroidota</taxon>
        <taxon>Flavobacteriia</taxon>
        <taxon>Flavobacteriales</taxon>
        <taxon>Flavobacteriaceae</taxon>
        <taxon>Zhouia</taxon>
    </lineage>
</organism>